<keyword evidence="1" id="KW-0862">Zinc</keyword>
<evidence type="ECO:0000313" key="2">
    <source>
        <dbReference type="EMBL" id="KAK7352005.1"/>
    </source>
</evidence>
<dbReference type="PANTHER" id="PTHR31669:SF280">
    <property type="entry name" value="PROTEIN FAR1-RELATED SEQUENCE 2"/>
    <property type="match status" value="1"/>
</dbReference>
<comment type="caution">
    <text evidence="2">The sequence shown here is derived from an EMBL/GenBank/DDBJ whole genome shotgun (WGS) entry which is preliminary data.</text>
</comment>
<protein>
    <recommendedName>
        <fullName evidence="1">Protein FAR1-RELATED SEQUENCE</fullName>
    </recommendedName>
</protein>
<comment type="subcellular location">
    <subcellularLocation>
        <location evidence="1">Nucleus</location>
    </subcellularLocation>
</comment>
<dbReference type="InterPro" id="IPR031052">
    <property type="entry name" value="FHY3/FAR1"/>
</dbReference>
<gene>
    <name evidence="2" type="ORF">VNO80_17419</name>
</gene>
<sequence>MLVLQKSGITSIPSHYILKRWTKDAKANQFTGDIITRTANRVQRFNDLCRRAIVLSEIGSSSEDTYRVASLAMEEVYKHCVNTKYSARSTSDPSKLALNAFDVEDKNNGCHRAKPTKKRKSFNQRECSDPERINIKMMDDFRKREQRITRAHNFNNCYISQQDMQTVDLDSRASTLDAYYGTQQSVVGDTQLNSVSIMHDGYYSGQPGVVGLGQLHSMPSRGPHYGMQHSIQGPVLQGQLTFRMPTVQGCFDLQDSVEATEEPIRASQFHGITSKQVEVDKSLS</sequence>
<keyword evidence="1" id="KW-0479">Metal-binding</keyword>
<keyword evidence="1" id="KW-0863">Zinc-finger</keyword>
<dbReference type="GO" id="GO:0008270">
    <property type="term" value="F:zinc ion binding"/>
    <property type="evidence" value="ECO:0007669"/>
    <property type="project" value="UniProtKB-UniRule"/>
</dbReference>
<evidence type="ECO:0000313" key="3">
    <source>
        <dbReference type="Proteomes" id="UP001374584"/>
    </source>
</evidence>
<organism evidence="2 3">
    <name type="scientific">Phaseolus coccineus</name>
    <name type="common">Scarlet runner bean</name>
    <name type="synonym">Phaseolus multiflorus</name>
    <dbReference type="NCBI Taxonomy" id="3886"/>
    <lineage>
        <taxon>Eukaryota</taxon>
        <taxon>Viridiplantae</taxon>
        <taxon>Streptophyta</taxon>
        <taxon>Embryophyta</taxon>
        <taxon>Tracheophyta</taxon>
        <taxon>Spermatophyta</taxon>
        <taxon>Magnoliopsida</taxon>
        <taxon>eudicotyledons</taxon>
        <taxon>Gunneridae</taxon>
        <taxon>Pentapetalae</taxon>
        <taxon>rosids</taxon>
        <taxon>fabids</taxon>
        <taxon>Fabales</taxon>
        <taxon>Fabaceae</taxon>
        <taxon>Papilionoideae</taxon>
        <taxon>50 kb inversion clade</taxon>
        <taxon>NPAAA clade</taxon>
        <taxon>indigoferoid/millettioid clade</taxon>
        <taxon>Phaseoleae</taxon>
        <taxon>Phaseolus</taxon>
    </lineage>
</organism>
<comment type="function">
    <text evidence="1">Putative transcription activator involved in regulating light control of development.</text>
</comment>
<dbReference type="EMBL" id="JAYMYR010000007">
    <property type="protein sequence ID" value="KAK7352005.1"/>
    <property type="molecule type" value="Genomic_DNA"/>
</dbReference>
<name>A0AAN9MBX6_PHACN</name>
<proteinExistence type="inferred from homology"/>
<dbReference type="PANTHER" id="PTHR31669">
    <property type="entry name" value="PROTEIN FAR1-RELATED SEQUENCE 10-RELATED"/>
    <property type="match status" value="1"/>
</dbReference>
<dbReference type="AlphaFoldDB" id="A0AAN9MBX6"/>
<dbReference type="GO" id="GO:0006355">
    <property type="term" value="P:regulation of DNA-templated transcription"/>
    <property type="evidence" value="ECO:0007669"/>
    <property type="project" value="UniProtKB-UniRule"/>
</dbReference>
<dbReference type="GO" id="GO:0005634">
    <property type="term" value="C:nucleus"/>
    <property type="evidence" value="ECO:0007669"/>
    <property type="project" value="UniProtKB-SubCell"/>
</dbReference>
<evidence type="ECO:0000256" key="1">
    <source>
        <dbReference type="RuleBase" id="RU367018"/>
    </source>
</evidence>
<accession>A0AAN9MBX6</accession>
<keyword evidence="3" id="KW-1185">Reference proteome</keyword>
<comment type="similarity">
    <text evidence="1">Belongs to the FHY3/FAR1 family.</text>
</comment>
<keyword evidence="1" id="KW-0539">Nucleus</keyword>
<dbReference type="Proteomes" id="UP001374584">
    <property type="component" value="Unassembled WGS sequence"/>
</dbReference>
<reference evidence="2 3" key="1">
    <citation type="submission" date="2024-01" db="EMBL/GenBank/DDBJ databases">
        <title>The genomes of 5 underutilized Papilionoideae crops provide insights into root nodulation and disease resistanc.</title>
        <authorList>
            <person name="Jiang F."/>
        </authorList>
    </citation>
    <scope>NUCLEOTIDE SEQUENCE [LARGE SCALE GENOMIC DNA]</scope>
    <source>
        <strain evidence="2">JINMINGXINNONG_FW02</strain>
        <tissue evidence="2">Leaves</tissue>
    </source>
</reference>